<dbReference type="EC" id="3.4.23.-" evidence="1"/>
<keyword evidence="2" id="KW-1185">Reference proteome</keyword>
<keyword evidence="1" id="KW-0645">Protease</keyword>
<dbReference type="CDD" id="cd05483">
    <property type="entry name" value="retropepsin_like_bacteria"/>
    <property type="match status" value="1"/>
</dbReference>
<dbReference type="Gene3D" id="2.40.70.10">
    <property type="entry name" value="Acid Proteases"/>
    <property type="match status" value="1"/>
</dbReference>
<dbReference type="GO" id="GO:0008233">
    <property type="term" value="F:peptidase activity"/>
    <property type="evidence" value="ECO:0007669"/>
    <property type="project" value="UniProtKB-KW"/>
</dbReference>
<sequence length="167" mass="17223">MAGHLGIAVMALGTLLTAGLPTAYTLGATRPAQAEAMTPDLAPSAPVGDQYLARSADGFFYASAEVNGRKVRLLIDTGASAIMLSTAEATRLGVPVKALAYHERVMTSAGSVPMARVMIDHMTVAGRTFQDVPAMVTPSSSGIGLMGQSLLARFQVVSISGDTLKLS</sequence>
<dbReference type="NCBIfam" id="TIGR02281">
    <property type="entry name" value="clan_AA_DTGA"/>
    <property type="match status" value="1"/>
</dbReference>
<dbReference type="InterPro" id="IPR011969">
    <property type="entry name" value="Clan_AA_Asp_peptidase_C"/>
</dbReference>
<dbReference type="SUPFAM" id="SSF50630">
    <property type="entry name" value="Acid proteases"/>
    <property type="match status" value="1"/>
</dbReference>
<keyword evidence="1" id="KW-0378">Hydrolase</keyword>
<protein>
    <submittedName>
        <fullName evidence="1">TIGR02281 family clan AA aspartic protease</fullName>
        <ecNumber evidence="1">3.4.23.-</ecNumber>
    </submittedName>
</protein>
<dbReference type="InterPro" id="IPR001969">
    <property type="entry name" value="Aspartic_peptidase_AS"/>
</dbReference>
<dbReference type="RefSeq" id="WP_303545763.1">
    <property type="nucleotide sequence ID" value="NZ_JAUOTP010000010.1"/>
</dbReference>
<accession>A0ABT8YD88</accession>
<evidence type="ECO:0000313" key="1">
    <source>
        <dbReference type="EMBL" id="MDO6416345.1"/>
    </source>
</evidence>
<gene>
    <name evidence="1" type="ORF">Q4F19_18310</name>
</gene>
<dbReference type="PROSITE" id="PS00141">
    <property type="entry name" value="ASP_PROTEASE"/>
    <property type="match status" value="1"/>
</dbReference>
<name>A0ABT8YD88_9SPHN</name>
<dbReference type="InterPro" id="IPR021109">
    <property type="entry name" value="Peptidase_aspartic_dom_sf"/>
</dbReference>
<proteinExistence type="predicted"/>
<dbReference type="Proteomes" id="UP001169764">
    <property type="component" value="Unassembled WGS sequence"/>
</dbReference>
<comment type="caution">
    <text evidence="1">The sequence shown here is derived from an EMBL/GenBank/DDBJ whole genome shotgun (WGS) entry which is preliminary data.</text>
</comment>
<evidence type="ECO:0000313" key="2">
    <source>
        <dbReference type="Proteomes" id="UP001169764"/>
    </source>
</evidence>
<dbReference type="EMBL" id="JAUOTP010000010">
    <property type="protein sequence ID" value="MDO6416345.1"/>
    <property type="molecule type" value="Genomic_DNA"/>
</dbReference>
<dbReference type="GO" id="GO:0006508">
    <property type="term" value="P:proteolysis"/>
    <property type="evidence" value="ECO:0007669"/>
    <property type="project" value="UniProtKB-KW"/>
</dbReference>
<organism evidence="1 2">
    <name type="scientific">Sphingomonas natans</name>
    <dbReference type="NCBI Taxonomy" id="3063330"/>
    <lineage>
        <taxon>Bacteria</taxon>
        <taxon>Pseudomonadati</taxon>
        <taxon>Pseudomonadota</taxon>
        <taxon>Alphaproteobacteria</taxon>
        <taxon>Sphingomonadales</taxon>
        <taxon>Sphingomonadaceae</taxon>
        <taxon>Sphingomonas</taxon>
    </lineage>
</organism>
<dbReference type="Pfam" id="PF13650">
    <property type="entry name" value="Asp_protease_2"/>
    <property type="match status" value="1"/>
</dbReference>
<reference evidence="1" key="1">
    <citation type="submission" date="2023-07" db="EMBL/GenBank/DDBJ databases">
        <authorList>
            <person name="Kim M."/>
        </authorList>
    </citation>
    <scope>NUCLEOTIDE SEQUENCE</scope>
    <source>
        <strain evidence="1">BIUV-7</strain>
    </source>
</reference>
<dbReference type="InterPro" id="IPR034122">
    <property type="entry name" value="Retropepsin-like_bacterial"/>
</dbReference>